<name>A0ABN1PS28_9ACTN</name>
<dbReference type="EMBL" id="BAAAHQ010000018">
    <property type="protein sequence ID" value="GAA0932405.1"/>
    <property type="molecule type" value="Genomic_DNA"/>
</dbReference>
<dbReference type="RefSeq" id="WP_343951235.1">
    <property type="nucleotide sequence ID" value="NZ_BAAAHQ010000018.1"/>
</dbReference>
<comment type="caution">
    <text evidence="1">The sequence shown here is derived from an EMBL/GenBank/DDBJ whole genome shotgun (WGS) entry which is preliminary data.</text>
</comment>
<accession>A0ABN1PS28</accession>
<sequence>MLAALATLALTTTAIAALALAAVVLYRASLKRRPDTGCRSCEGTGACLSRLFASSDGYCPDCTGTGRRLRRGAHLLNVR</sequence>
<evidence type="ECO:0000313" key="1">
    <source>
        <dbReference type="EMBL" id="GAA0932405.1"/>
    </source>
</evidence>
<evidence type="ECO:0008006" key="3">
    <source>
        <dbReference type="Google" id="ProtNLM"/>
    </source>
</evidence>
<dbReference type="Proteomes" id="UP001501578">
    <property type="component" value="Unassembled WGS sequence"/>
</dbReference>
<gene>
    <name evidence="1" type="ORF">GCM10009560_38020</name>
</gene>
<reference evidence="1 2" key="1">
    <citation type="journal article" date="2019" name="Int. J. Syst. Evol. Microbiol.">
        <title>The Global Catalogue of Microorganisms (GCM) 10K type strain sequencing project: providing services to taxonomists for standard genome sequencing and annotation.</title>
        <authorList>
            <consortium name="The Broad Institute Genomics Platform"/>
            <consortium name="The Broad Institute Genome Sequencing Center for Infectious Disease"/>
            <person name="Wu L."/>
            <person name="Ma J."/>
        </authorList>
    </citation>
    <scope>NUCLEOTIDE SEQUENCE [LARGE SCALE GENOMIC DNA]</scope>
    <source>
        <strain evidence="1 2">JCM 11136</strain>
    </source>
</reference>
<protein>
    <recommendedName>
        <fullName evidence="3">FeoB-associated Cys-rich membrane protein</fullName>
    </recommendedName>
</protein>
<proteinExistence type="predicted"/>
<organism evidence="1 2">
    <name type="scientific">Nonomuraea longicatena</name>
    <dbReference type="NCBI Taxonomy" id="83682"/>
    <lineage>
        <taxon>Bacteria</taxon>
        <taxon>Bacillati</taxon>
        <taxon>Actinomycetota</taxon>
        <taxon>Actinomycetes</taxon>
        <taxon>Streptosporangiales</taxon>
        <taxon>Streptosporangiaceae</taxon>
        <taxon>Nonomuraea</taxon>
    </lineage>
</organism>
<keyword evidence="2" id="KW-1185">Reference proteome</keyword>
<evidence type="ECO:0000313" key="2">
    <source>
        <dbReference type="Proteomes" id="UP001501578"/>
    </source>
</evidence>